<feature type="transmembrane region" description="Helical" evidence="2">
    <location>
        <begin position="364"/>
        <end position="386"/>
    </location>
</feature>
<dbReference type="PANTHER" id="PTHR32309">
    <property type="entry name" value="TYROSINE-PROTEIN KINASE"/>
    <property type="match status" value="1"/>
</dbReference>
<dbReference type="EMBL" id="AP018664">
    <property type="protein sequence ID" value="BBD97367.1"/>
    <property type="molecule type" value="Genomic_DNA"/>
</dbReference>
<dbReference type="PANTHER" id="PTHR32309:SF13">
    <property type="entry name" value="FERRIC ENTEROBACTIN TRANSPORT PROTEIN FEPE"/>
    <property type="match status" value="1"/>
</dbReference>
<name>A0A494W447_9SPHN</name>
<evidence type="ECO:0000256" key="2">
    <source>
        <dbReference type="SAM" id="Phobius"/>
    </source>
</evidence>
<dbReference type="InterPro" id="IPR050445">
    <property type="entry name" value="Bact_polysacc_biosynth/exp"/>
</dbReference>
<keyword evidence="4" id="KW-1185">Reference proteome</keyword>
<reference evidence="3 4" key="1">
    <citation type="submission" date="2018-05" db="EMBL/GenBank/DDBJ databases">
        <title>Complete Genome Sequence of the Nonylphenol-Degrading Bacterium Sphingobium amiense DSM 16289T.</title>
        <authorList>
            <person name="Ootsuka M."/>
            <person name="Nishizawa T."/>
            <person name="Ohta H."/>
        </authorList>
    </citation>
    <scope>NUCLEOTIDE SEQUENCE [LARGE SCALE GENOMIC DNA]</scope>
    <source>
        <strain evidence="3 4">DSM 16289</strain>
    </source>
</reference>
<accession>A0A494W447</accession>
<feature type="transmembrane region" description="Helical" evidence="2">
    <location>
        <begin position="30"/>
        <end position="50"/>
    </location>
</feature>
<dbReference type="GO" id="GO:0005886">
    <property type="term" value="C:plasma membrane"/>
    <property type="evidence" value="ECO:0007669"/>
    <property type="project" value="TreeGrafter"/>
</dbReference>
<keyword evidence="2" id="KW-1133">Transmembrane helix</keyword>
<keyword evidence="2" id="KW-0812">Transmembrane</keyword>
<evidence type="ECO:0000313" key="4">
    <source>
        <dbReference type="Proteomes" id="UP000279959"/>
    </source>
</evidence>
<gene>
    <name evidence="3" type="ORF">SAMIE_1008680</name>
</gene>
<evidence type="ECO:0000313" key="3">
    <source>
        <dbReference type="EMBL" id="BBD97367.1"/>
    </source>
</evidence>
<sequence>MNMHGIIKPDFTEGKTKVSLLGHTVQWLRLHYMFIFVVLLPTSLTTAYLFGIASDQYSSEAHFLVRSTEAASAPAIGGGIGQIISMAGGATSSQSEAMSVADYLSSHDAVRALAQQDRLVERFSVPEADYFSRLSPSTITPENLLKYYQRMVGVQFSSETGITTLTVRSFRPQDSYELVKKLLKLGEARVNELNRRSYNDSIALAKQQLSMAEKNLSDIQLQMMHFRQSSGDIDPTMTGQAQIALVRSLAERLAAARAQLNFMRSAISPSSPQYRAMMATVRALEGQVAAESAKLTGTRDAIATDMGGYEKLKLEQGFLAKRYEAAASSLAMAREQARRQQLYIVHVVEPNVPVKSLYPERWRITLTVLIGTLLLYSIGWLIAAGVREHAA</sequence>
<evidence type="ECO:0000256" key="1">
    <source>
        <dbReference type="SAM" id="Coils"/>
    </source>
</evidence>
<dbReference type="KEGG" id="sami:SAMIE_1008680"/>
<protein>
    <submittedName>
        <fullName evidence="3">Lipopolysaccharide biosynthesis protein</fullName>
    </submittedName>
</protein>
<organism evidence="3 4">
    <name type="scientific">Sphingobium amiense</name>
    <dbReference type="NCBI Taxonomy" id="135719"/>
    <lineage>
        <taxon>Bacteria</taxon>
        <taxon>Pseudomonadati</taxon>
        <taxon>Pseudomonadota</taxon>
        <taxon>Alphaproteobacteria</taxon>
        <taxon>Sphingomonadales</taxon>
        <taxon>Sphingomonadaceae</taxon>
        <taxon>Sphingobium</taxon>
    </lineage>
</organism>
<dbReference type="AlphaFoldDB" id="A0A494W447"/>
<dbReference type="Proteomes" id="UP000279959">
    <property type="component" value="Chromosome"/>
</dbReference>
<dbReference type="RefSeq" id="WP_232037371.1">
    <property type="nucleotide sequence ID" value="NZ_AP018664.1"/>
</dbReference>
<keyword evidence="1" id="KW-0175">Coiled coil</keyword>
<keyword evidence="2" id="KW-0472">Membrane</keyword>
<proteinExistence type="predicted"/>
<feature type="coiled-coil region" evidence="1">
    <location>
        <begin position="195"/>
        <end position="222"/>
    </location>
</feature>
<dbReference type="GO" id="GO:0004713">
    <property type="term" value="F:protein tyrosine kinase activity"/>
    <property type="evidence" value="ECO:0007669"/>
    <property type="project" value="TreeGrafter"/>
</dbReference>